<dbReference type="Pfam" id="PF04389">
    <property type="entry name" value="Peptidase_M28"/>
    <property type="match status" value="1"/>
</dbReference>
<dbReference type="Gene3D" id="3.40.630.10">
    <property type="entry name" value="Zn peptidases"/>
    <property type="match status" value="1"/>
</dbReference>
<dbReference type="GO" id="GO:0008270">
    <property type="term" value="F:zinc ion binding"/>
    <property type="evidence" value="ECO:0007669"/>
    <property type="project" value="TreeGrafter"/>
</dbReference>
<dbReference type="Proteomes" id="UP000053370">
    <property type="component" value="Unassembled WGS sequence"/>
</dbReference>
<proteinExistence type="predicted"/>
<dbReference type="SUPFAM" id="SSF53187">
    <property type="entry name" value="Zn-dependent exopeptidases"/>
    <property type="match status" value="1"/>
</dbReference>
<evidence type="ECO:0000256" key="1">
    <source>
        <dbReference type="ARBA" id="ARBA00022679"/>
    </source>
</evidence>
<dbReference type="PANTHER" id="PTHR12283">
    <property type="entry name" value="GLUTAMINYL-PEPTIDE CYCLOTRANSFERASE"/>
    <property type="match status" value="1"/>
</dbReference>
<evidence type="ECO:0000259" key="3">
    <source>
        <dbReference type="Pfam" id="PF04389"/>
    </source>
</evidence>
<dbReference type="GO" id="GO:0016603">
    <property type="term" value="F:glutaminyl-peptide cyclotransferase activity"/>
    <property type="evidence" value="ECO:0007669"/>
    <property type="project" value="TreeGrafter"/>
</dbReference>
<organism evidence="4">
    <name type="scientific">Flexilinea flocculi</name>
    <dbReference type="NCBI Taxonomy" id="1678840"/>
    <lineage>
        <taxon>Bacteria</taxon>
        <taxon>Bacillati</taxon>
        <taxon>Chloroflexota</taxon>
        <taxon>Anaerolineae</taxon>
        <taxon>Anaerolineales</taxon>
        <taxon>Anaerolineaceae</taxon>
        <taxon>Flexilinea</taxon>
    </lineage>
</organism>
<keyword evidence="1" id="KW-0808">Transferase</keyword>
<keyword evidence="5" id="KW-1185">Reference proteome</keyword>
<dbReference type="PANTHER" id="PTHR12283:SF6">
    <property type="entry name" value="GLUTAMINYL-PEPTIDE CYCLOTRANSFERASE-RELATED"/>
    <property type="match status" value="1"/>
</dbReference>
<feature type="domain" description="Peptidase M28" evidence="3">
    <location>
        <begin position="92"/>
        <end position="296"/>
    </location>
</feature>
<evidence type="ECO:0000256" key="2">
    <source>
        <dbReference type="ARBA" id="ARBA00023315"/>
    </source>
</evidence>
<dbReference type="RefSeq" id="WP_172667712.1">
    <property type="nucleotide sequence ID" value="NZ_DF968180.1"/>
</dbReference>
<dbReference type="InterPro" id="IPR040234">
    <property type="entry name" value="QC/QCL"/>
</dbReference>
<protein>
    <submittedName>
        <fullName evidence="4">Peptidase family M28</fullName>
    </submittedName>
</protein>
<dbReference type="InterPro" id="IPR007484">
    <property type="entry name" value="Peptidase_M28"/>
</dbReference>
<accession>A0A0K8PCP5</accession>
<dbReference type="STRING" id="1678840.ATC1_12453"/>
<evidence type="ECO:0000313" key="5">
    <source>
        <dbReference type="Proteomes" id="UP000053370"/>
    </source>
</evidence>
<name>A0A0K8PCP5_9CHLR</name>
<evidence type="ECO:0000313" key="4">
    <source>
        <dbReference type="EMBL" id="GAP39915.1"/>
    </source>
</evidence>
<dbReference type="EMBL" id="DF968180">
    <property type="protein sequence ID" value="GAP39915.1"/>
    <property type="molecule type" value="Genomic_DNA"/>
</dbReference>
<dbReference type="AlphaFoldDB" id="A0A0K8PCP5"/>
<sequence>MKNNNHRKTRWIFLSSLLIIITVVAFFPQVTNALFDEQEAYSYLEKQLSFGPRTPGSKGHDDFIAWSTDEFSKMGWTVSFQKGTYRDHPITNIIASRNDDKEDLPWILLGAHYDTRLLADSDPEIKNQSEPVLGANDGASGVSVLLALASALPEDLNKRIWIVLFDAEDQGRIQGWDHWCIGSTLLAQHFEKEEKKPDAVVVVDMIGDQDLQIFRESNSTTSLTDEIWKIAEEEGYGNILKNEEKYSIQDDHIPFINIGIPAVDLIDFQYDAWHTISDDISQISEKSLAIVGNVLYSWLTKQ</sequence>
<reference evidence="4" key="1">
    <citation type="journal article" date="2015" name="Genome Announc.">
        <title>Draft Genome Sequence of Anaerolineae Strain TC1, a Novel Isolate from a Methanogenic Wastewater Treatment System.</title>
        <authorList>
            <person name="Matsuura N."/>
            <person name="Tourlousse D.M."/>
            <person name="Sun L."/>
            <person name="Toyonaga M."/>
            <person name="Kuroda K."/>
            <person name="Ohashi A."/>
            <person name="Cruz R."/>
            <person name="Yamaguchi T."/>
            <person name="Sekiguchi Y."/>
        </authorList>
    </citation>
    <scope>NUCLEOTIDE SEQUENCE [LARGE SCALE GENOMIC DNA]</scope>
    <source>
        <strain evidence="4">TC1</strain>
    </source>
</reference>
<gene>
    <name evidence="4" type="ORF">ATC1_12453</name>
</gene>
<keyword evidence="2" id="KW-0012">Acyltransferase</keyword>